<dbReference type="Proteomes" id="UP000276215">
    <property type="component" value="Unassembled WGS sequence"/>
</dbReference>
<dbReference type="AlphaFoldDB" id="A0A3N4IXF4"/>
<dbReference type="EMBL" id="ML120646">
    <property type="protein sequence ID" value="RPA88870.1"/>
    <property type="molecule type" value="Genomic_DNA"/>
</dbReference>
<organism evidence="1 2">
    <name type="scientific">Choiromyces venosus 120613-1</name>
    <dbReference type="NCBI Taxonomy" id="1336337"/>
    <lineage>
        <taxon>Eukaryota</taxon>
        <taxon>Fungi</taxon>
        <taxon>Dikarya</taxon>
        <taxon>Ascomycota</taxon>
        <taxon>Pezizomycotina</taxon>
        <taxon>Pezizomycetes</taxon>
        <taxon>Pezizales</taxon>
        <taxon>Tuberaceae</taxon>
        <taxon>Choiromyces</taxon>
    </lineage>
</organism>
<gene>
    <name evidence="1" type="ORF">L873DRAFT_1898054</name>
</gene>
<proteinExistence type="predicted"/>
<protein>
    <submittedName>
        <fullName evidence="1">Uncharacterized protein</fullName>
    </submittedName>
</protein>
<keyword evidence="2" id="KW-1185">Reference proteome</keyword>
<evidence type="ECO:0000313" key="1">
    <source>
        <dbReference type="EMBL" id="RPA88870.1"/>
    </source>
</evidence>
<accession>A0A3N4IXF4</accession>
<evidence type="ECO:0000313" key="2">
    <source>
        <dbReference type="Proteomes" id="UP000276215"/>
    </source>
</evidence>
<name>A0A3N4IXF4_9PEZI</name>
<reference evidence="1 2" key="1">
    <citation type="journal article" date="2018" name="Nat. Ecol. Evol.">
        <title>Pezizomycetes genomes reveal the molecular basis of ectomycorrhizal truffle lifestyle.</title>
        <authorList>
            <person name="Murat C."/>
            <person name="Payen T."/>
            <person name="Noel B."/>
            <person name="Kuo A."/>
            <person name="Morin E."/>
            <person name="Chen J."/>
            <person name="Kohler A."/>
            <person name="Krizsan K."/>
            <person name="Balestrini R."/>
            <person name="Da Silva C."/>
            <person name="Montanini B."/>
            <person name="Hainaut M."/>
            <person name="Levati E."/>
            <person name="Barry K.W."/>
            <person name="Belfiori B."/>
            <person name="Cichocki N."/>
            <person name="Clum A."/>
            <person name="Dockter R.B."/>
            <person name="Fauchery L."/>
            <person name="Guy J."/>
            <person name="Iotti M."/>
            <person name="Le Tacon F."/>
            <person name="Lindquist E.A."/>
            <person name="Lipzen A."/>
            <person name="Malagnac F."/>
            <person name="Mello A."/>
            <person name="Molinier V."/>
            <person name="Miyauchi S."/>
            <person name="Poulain J."/>
            <person name="Riccioni C."/>
            <person name="Rubini A."/>
            <person name="Sitrit Y."/>
            <person name="Splivallo R."/>
            <person name="Traeger S."/>
            <person name="Wang M."/>
            <person name="Zifcakova L."/>
            <person name="Wipf D."/>
            <person name="Zambonelli A."/>
            <person name="Paolocci F."/>
            <person name="Nowrousian M."/>
            <person name="Ottonello S."/>
            <person name="Baldrian P."/>
            <person name="Spatafora J.W."/>
            <person name="Henrissat B."/>
            <person name="Nagy L.G."/>
            <person name="Aury J.M."/>
            <person name="Wincker P."/>
            <person name="Grigoriev I.V."/>
            <person name="Bonfante P."/>
            <person name="Martin F.M."/>
        </authorList>
    </citation>
    <scope>NUCLEOTIDE SEQUENCE [LARGE SCALE GENOMIC DNA]</scope>
    <source>
        <strain evidence="1 2">120613-1</strain>
    </source>
</reference>
<feature type="non-terminal residue" evidence="1">
    <location>
        <position position="56"/>
    </location>
</feature>
<sequence>MLLGIAPAPLLPAVFEAAPAATSLQGVLTATAHTSLTFPPALLDLNTMICLTRRNL</sequence>